<proteinExistence type="predicted"/>
<keyword evidence="2" id="KW-1185">Reference proteome</keyword>
<organism evidence="1 2">
    <name type="scientific">Endocarpon pusillum</name>
    <dbReference type="NCBI Taxonomy" id="364733"/>
    <lineage>
        <taxon>Eukaryota</taxon>
        <taxon>Fungi</taxon>
        <taxon>Dikarya</taxon>
        <taxon>Ascomycota</taxon>
        <taxon>Pezizomycotina</taxon>
        <taxon>Eurotiomycetes</taxon>
        <taxon>Chaetothyriomycetidae</taxon>
        <taxon>Verrucariales</taxon>
        <taxon>Verrucariaceae</taxon>
        <taxon>Endocarpon</taxon>
    </lineage>
</organism>
<accession>A0A8H7AP36</accession>
<dbReference type="EMBL" id="JAACFV010000052">
    <property type="protein sequence ID" value="KAF7508610.1"/>
    <property type="molecule type" value="Genomic_DNA"/>
</dbReference>
<protein>
    <submittedName>
        <fullName evidence="1">Uncharacterized protein</fullName>
    </submittedName>
</protein>
<dbReference type="OrthoDB" id="3559235at2759"/>
<evidence type="ECO:0000313" key="1">
    <source>
        <dbReference type="EMBL" id="KAF7508610.1"/>
    </source>
</evidence>
<name>A0A8H7AP36_9EURO</name>
<reference evidence="1" key="1">
    <citation type="submission" date="2020-02" db="EMBL/GenBank/DDBJ databases">
        <authorList>
            <person name="Palmer J.M."/>
        </authorList>
    </citation>
    <scope>NUCLEOTIDE SEQUENCE</scope>
    <source>
        <strain evidence="1">EPUS1.4</strain>
        <tissue evidence="1">Thallus</tissue>
    </source>
</reference>
<dbReference type="AlphaFoldDB" id="A0A8H7AP36"/>
<comment type="caution">
    <text evidence="1">The sequence shown here is derived from an EMBL/GenBank/DDBJ whole genome shotgun (WGS) entry which is preliminary data.</text>
</comment>
<sequence length="99" mass="11123">MAHDQSIMINGTIGTEGFSEPRHVRIVNNVTTQQATMISASISEKTWSEARQHGLDVIRLVFAHGPPERSKSVEMLQEGCDSTRIDRVREGRVERFSSQ</sequence>
<dbReference type="Proteomes" id="UP000606974">
    <property type="component" value="Unassembled WGS sequence"/>
</dbReference>
<gene>
    <name evidence="1" type="ORF">GJ744_009159</name>
</gene>
<evidence type="ECO:0000313" key="2">
    <source>
        <dbReference type="Proteomes" id="UP000606974"/>
    </source>
</evidence>